<reference evidence="2 3" key="1">
    <citation type="journal article" date="2016" name="Nat. Commun.">
        <title>Thousands of microbial genomes shed light on interconnected biogeochemical processes in an aquifer system.</title>
        <authorList>
            <person name="Anantharaman K."/>
            <person name="Brown C.T."/>
            <person name="Hug L.A."/>
            <person name="Sharon I."/>
            <person name="Castelle C.J."/>
            <person name="Probst A.J."/>
            <person name="Thomas B.C."/>
            <person name="Singh A."/>
            <person name="Wilkins M.J."/>
            <person name="Karaoz U."/>
            <person name="Brodie E.L."/>
            <person name="Williams K.H."/>
            <person name="Hubbard S.S."/>
            <person name="Banfield J.F."/>
        </authorList>
    </citation>
    <scope>NUCLEOTIDE SEQUENCE [LARGE SCALE GENOMIC DNA]</scope>
</reference>
<accession>A0A1F4UJU5</accession>
<dbReference type="CDD" id="cd04179">
    <property type="entry name" value="DPM_DPG-synthase_like"/>
    <property type="match status" value="1"/>
</dbReference>
<protein>
    <submittedName>
        <fullName evidence="2">Glycosyl transferase</fullName>
    </submittedName>
</protein>
<dbReference type="EMBL" id="MEUV01000046">
    <property type="protein sequence ID" value="OGC45186.1"/>
    <property type="molecule type" value="Genomic_DNA"/>
</dbReference>
<name>A0A1F4UJU5_UNCKA</name>
<dbReference type="Pfam" id="PF00535">
    <property type="entry name" value="Glycos_transf_2"/>
    <property type="match status" value="1"/>
</dbReference>
<dbReference type="PANTHER" id="PTHR48090:SF7">
    <property type="entry name" value="RFBJ PROTEIN"/>
    <property type="match status" value="1"/>
</dbReference>
<dbReference type="PANTHER" id="PTHR48090">
    <property type="entry name" value="UNDECAPRENYL-PHOSPHATE 4-DEOXY-4-FORMAMIDO-L-ARABINOSE TRANSFERASE-RELATED"/>
    <property type="match status" value="1"/>
</dbReference>
<organism evidence="2 3">
    <name type="scientific">candidate division WWE3 bacterium RBG_19FT_COMBO_34_6</name>
    <dbReference type="NCBI Taxonomy" id="1802612"/>
    <lineage>
        <taxon>Bacteria</taxon>
        <taxon>Katanobacteria</taxon>
    </lineage>
</organism>
<feature type="domain" description="Glycosyltransferase 2-like" evidence="1">
    <location>
        <begin position="8"/>
        <end position="136"/>
    </location>
</feature>
<comment type="caution">
    <text evidence="2">The sequence shown here is derived from an EMBL/GenBank/DDBJ whole genome shotgun (WGS) entry which is preliminary data.</text>
</comment>
<sequence length="234" mass="27033">MTEIKKLSIVIPVYNEKDTIEKLLDKVLKVNLGDIEKEIILVDDRSNDGTIDILKDLEPKNPLAKFFYKSQNSGKGATLKEGFSYTTGDYVIVQDADLEYEPEDYKKLIRALYEENAQVIYGSRFSGNYEDMTNLHYFGNKLLTLITNILFGVMLTDMETCYKLMPGDFVRSVKIKSDRFNFEPEITSRILKKGMKIIEVPITYRGRTHFEGKKITWKDGISALSTLIKFRFFD</sequence>
<dbReference type="AlphaFoldDB" id="A0A1F4UJU5"/>
<dbReference type="InterPro" id="IPR050256">
    <property type="entry name" value="Glycosyltransferase_2"/>
</dbReference>
<evidence type="ECO:0000259" key="1">
    <source>
        <dbReference type="Pfam" id="PF00535"/>
    </source>
</evidence>
<evidence type="ECO:0000313" key="2">
    <source>
        <dbReference type="EMBL" id="OGC45186.1"/>
    </source>
</evidence>
<gene>
    <name evidence="2" type="ORF">A2V49_00160</name>
</gene>
<dbReference type="InterPro" id="IPR029044">
    <property type="entry name" value="Nucleotide-diphossugar_trans"/>
</dbReference>
<dbReference type="InterPro" id="IPR001173">
    <property type="entry name" value="Glyco_trans_2-like"/>
</dbReference>
<dbReference type="Gene3D" id="3.90.550.10">
    <property type="entry name" value="Spore Coat Polysaccharide Biosynthesis Protein SpsA, Chain A"/>
    <property type="match status" value="1"/>
</dbReference>
<evidence type="ECO:0000313" key="3">
    <source>
        <dbReference type="Proteomes" id="UP000178615"/>
    </source>
</evidence>
<proteinExistence type="predicted"/>
<dbReference type="Proteomes" id="UP000178615">
    <property type="component" value="Unassembled WGS sequence"/>
</dbReference>
<dbReference type="SUPFAM" id="SSF53448">
    <property type="entry name" value="Nucleotide-diphospho-sugar transferases"/>
    <property type="match status" value="1"/>
</dbReference>
<keyword evidence="2" id="KW-0808">Transferase</keyword>
<dbReference type="GO" id="GO:0016740">
    <property type="term" value="F:transferase activity"/>
    <property type="evidence" value="ECO:0007669"/>
    <property type="project" value="UniProtKB-KW"/>
</dbReference>